<keyword evidence="5" id="KW-1185">Reference proteome</keyword>
<keyword evidence="1" id="KW-0732">Signal</keyword>
<keyword evidence="2" id="KW-0391">Immunity</keyword>
<dbReference type="InterPro" id="IPR036179">
    <property type="entry name" value="Ig-like_dom_sf"/>
</dbReference>
<evidence type="ECO:0000256" key="2">
    <source>
        <dbReference type="ARBA" id="ARBA00023130"/>
    </source>
</evidence>
<reference evidence="4 5" key="1">
    <citation type="submission" date="2021-07" db="EMBL/GenBank/DDBJ databases">
        <authorList>
            <person name="Palmer J.M."/>
        </authorList>
    </citation>
    <scope>NUCLEOTIDE SEQUENCE [LARGE SCALE GENOMIC DNA]</scope>
    <source>
        <strain evidence="4 5">AT_MEX2019</strain>
        <tissue evidence="4">Muscle</tissue>
    </source>
</reference>
<evidence type="ECO:0000256" key="3">
    <source>
        <dbReference type="ARBA" id="ARBA00023319"/>
    </source>
</evidence>
<proteinExistence type="predicted"/>
<dbReference type="SUPFAM" id="SSF48726">
    <property type="entry name" value="Immunoglobulin"/>
    <property type="match status" value="1"/>
</dbReference>
<keyword evidence="3" id="KW-0393">Immunoglobulin domain</keyword>
<protein>
    <recommendedName>
        <fullName evidence="6">Immunoglobulin V-set domain-containing protein</fullName>
    </recommendedName>
</protein>
<organism evidence="4 5">
    <name type="scientific">Ataeniobius toweri</name>
    <dbReference type="NCBI Taxonomy" id="208326"/>
    <lineage>
        <taxon>Eukaryota</taxon>
        <taxon>Metazoa</taxon>
        <taxon>Chordata</taxon>
        <taxon>Craniata</taxon>
        <taxon>Vertebrata</taxon>
        <taxon>Euteleostomi</taxon>
        <taxon>Actinopterygii</taxon>
        <taxon>Neopterygii</taxon>
        <taxon>Teleostei</taxon>
        <taxon>Neoteleostei</taxon>
        <taxon>Acanthomorphata</taxon>
        <taxon>Ovalentaria</taxon>
        <taxon>Atherinomorphae</taxon>
        <taxon>Cyprinodontiformes</taxon>
        <taxon>Goodeidae</taxon>
        <taxon>Ataeniobius</taxon>
    </lineage>
</organism>
<dbReference type="InterPro" id="IPR013783">
    <property type="entry name" value="Ig-like_fold"/>
</dbReference>
<name>A0ABU7CLP1_9TELE</name>
<dbReference type="Gene3D" id="2.60.40.10">
    <property type="entry name" value="Immunoglobulins"/>
    <property type="match status" value="1"/>
</dbReference>
<evidence type="ECO:0000256" key="1">
    <source>
        <dbReference type="ARBA" id="ARBA00022729"/>
    </source>
</evidence>
<dbReference type="Proteomes" id="UP001345963">
    <property type="component" value="Unassembled WGS sequence"/>
</dbReference>
<dbReference type="PANTHER" id="PTHR19367:SF18">
    <property type="entry name" value="T CELL RECEPTOR ALPHA VARIABLE 16"/>
    <property type="match status" value="1"/>
</dbReference>
<evidence type="ECO:0000313" key="4">
    <source>
        <dbReference type="EMBL" id="MED6262754.1"/>
    </source>
</evidence>
<sequence>MLLNSRRDSTFHIQHSSTQTSTLLNMDYYGLSLLIASLLTGVSCEGLTAVKDEEFSLEGSSVTLSYRYSKPAIGTDYFFWYRQYSGNPPELLISHIGTGAKISQLVPGLSFKVTDDKPQMDLLILIYICTLKISPYPC</sequence>
<evidence type="ECO:0008006" key="6">
    <source>
        <dbReference type="Google" id="ProtNLM"/>
    </source>
</evidence>
<dbReference type="EMBL" id="JAHUTI010094340">
    <property type="protein sequence ID" value="MED6262754.1"/>
    <property type="molecule type" value="Genomic_DNA"/>
</dbReference>
<evidence type="ECO:0000313" key="5">
    <source>
        <dbReference type="Proteomes" id="UP001345963"/>
    </source>
</evidence>
<gene>
    <name evidence="4" type="ORF">ATANTOWER_025284</name>
</gene>
<dbReference type="PANTHER" id="PTHR19367">
    <property type="entry name" value="T-CELL RECEPTOR ALPHA CHAIN V REGION"/>
    <property type="match status" value="1"/>
</dbReference>
<comment type="caution">
    <text evidence="4">The sequence shown here is derived from an EMBL/GenBank/DDBJ whole genome shotgun (WGS) entry which is preliminary data.</text>
</comment>
<dbReference type="InterPro" id="IPR051287">
    <property type="entry name" value="TCR_variable_region"/>
</dbReference>
<accession>A0ABU7CLP1</accession>
<keyword evidence="2" id="KW-1064">Adaptive immunity</keyword>